<dbReference type="Gene3D" id="3.90.1480.20">
    <property type="entry name" value="Glycosyl transferase family 29"/>
    <property type="match status" value="1"/>
</dbReference>
<feature type="coiled-coil region" evidence="11">
    <location>
        <begin position="1053"/>
        <end position="1209"/>
    </location>
</feature>
<feature type="region of interest" description="Disordered" evidence="12">
    <location>
        <begin position="1"/>
        <end position="56"/>
    </location>
</feature>
<dbReference type="InterPro" id="IPR001675">
    <property type="entry name" value="Glyco_trans_29"/>
</dbReference>
<evidence type="ECO:0000313" key="13">
    <source>
        <dbReference type="EMBL" id="KAK5615302.1"/>
    </source>
</evidence>
<dbReference type="Pfam" id="PF00777">
    <property type="entry name" value="Glyco_transf_29"/>
    <property type="match status" value="1"/>
</dbReference>
<dbReference type="GO" id="GO:0034451">
    <property type="term" value="C:centriolar satellite"/>
    <property type="evidence" value="ECO:0007669"/>
    <property type="project" value="TreeGrafter"/>
</dbReference>
<feature type="coiled-coil region" evidence="11">
    <location>
        <begin position="690"/>
        <end position="717"/>
    </location>
</feature>
<keyword evidence="8" id="KW-0333">Golgi apparatus</keyword>
<gene>
    <name evidence="13" type="ORF">CRENBAI_003286</name>
</gene>
<feature type="compositionally biased region" description="Basic and acidic residues" evidence="12">
    <location>
        <begin position="334"/>
        <end position="346"/>
    </location>
</feature>
<dbReference type="PANTHER" id="PTHR31540:SF1">
    <property type="entry name" value="CENTROSOMAL PROTEIN OF 131 KDA"/>
    <property type="match status" value="1"/>
</dbReference>
<dbReference type="GO" id="GO:0035735">
    <property type="term" value="P:intraciliary transport involved in cilium assembly"/>
    <property type="evidence" value="ECO:0007669"/>
    <property type="project" value="InterPro"/>
</dbReference>
<feature type="coiled-coil region" evidence="11">
    <location>
        <begin position="850"/>
        <end position="1029"/>
    </location>
</feature>
<feature type="region of interest" description="Disordered" evidence="12">
    <location>
        <begin position="244"/>
        <end position="278"/>
    </location>
</feature>
<evidence type="ECO:0000256" key="8">
    <source>
        <dbReference type="ARBA" id="ARBA00023034"/>
    </source>
</evidence>
<dbReference type="InterPro" id="IPR030465">
    <property type="entry name" value="CEP131"/>
</dbReference>
<keyword evidence="4" id="KW-0808">Transferase</keyword>
<keyword evidence="3" id="KW-0328">Glycosyltransferase</keyword>
<organism evidence="13 14">
    <name type="scientific">Crenichthys baileyi</name>
    <name type="common">White River springfish</name>
    <dbReference type="NCBI Taxonomy" id="28760"/>
    <lineage>
        <taxon>Eukaryota</taxon>
        <taxon>Metazoa</taxon>
        <taxon>Chordata</taxon>
        <taxon>Craniata</taxon>
        <taxon>Vertebrata</taxon>
        <taxon>Euteleostomi</taxon>
        <taxon>Actinopterygii</taxon>
        <taxon>Neopterygii</taxon>
        <taxon>Teleostei</taxon>
        <taxon>Neoteleostei</taxon>
        <taxon>Acanthomorphata</taxon>
        <taxon>Ovalentaria</taxon>
        <taxon>Atherinomorphae</taxon>
        <taxon>Cyprinodontiformes</taxon>
        <taxon>Goodeidae</taxon>
        <taxon>Crenichthys</taxon>
    </lineage>
</organism>
<feature type="compositionally biased region" description="Polar residues" evidence="12">
    <location>
        <begin position="447"/>
        <end position="463"/>
    </location>
</feature>
<dbReference type="EMBL" id="JAHHUM010000981">
    <property type="protein sequence ID" value="KAK5615302.1"/>
    <property type="molecule type" value="Genomic_DNA"/>
</dbReference>
<comment type="similarity">
    <text evidence="2">Belongs to the glycosyltransferase 29 family.</text>
</comment>
<feature type="compositionally biased region" description="Polar residues" evidence="12">
    <location>
        <begin position="1346"/>
        <end position="1358"/>
    </location>
</feature>
<evidence type="ECO:0000256" key="9">
    <source>
        <dbReference type="ARBA" id="ARBA00023136"/>
    </source>
</evidence>
<evidence type="ECO:0000313" key="14">
    <source>
        <dbReference type="Proteomes" id="UP001311232"/>
    </source>
</evidence>
<feature type="compositionally biased region" description="Polar residues" evidence="12">
    <location>
        <begin position="157"/>
        <end position="169"/>
    </location>
</feature>
<feature type="compositionally biased region" description="Low complexity" evidence="12">
    <location>
        <begin position="244"/>
        <end position="262"/>
    </location>
</feature>
<feature type="region of interest" description="Disordered" evidence="12">
    <location>
        <begin position="126"/>
        <end position="174"/>
    </location>
</feature>
<dbReference type="GO" id="GO:0000139">
    <property type="term" value="C:Golgi membrane"/>
    <property type="evidence" value="ECO:0007669"/>
    <property type="project" value="UniProtKB-SubCell"/>
</dbReference>
<keyword evidence="7" id="KW-1133">Transmembrane helix</keyword>
<feature type="region of interest" description="Disordered" evidence="12">
    <location>
        <begin position="382"/>
        <end position="429"/>
    </location>
</feature>
<evidence type="ECO:0000256" key="2">
    <source>
        <dbReference type="ARBA" id="ARBA00006003"/>
    </source>
</evidence>
<evidence type="ECO:0000256" key="11">
    <source>
        <dbReference type="SAM" id="Coils"/>
    </source>
</evidence>
<comment type="subcellular location">
    <subcellularLocation>
        <location evidence="1">Golgi apparatus membrane</location>
        <topology evidence="1">Single-pass type II membrane protein</topology>
    </subcellularLocation>
</comment>
<evidence type="ECO:0000256" key="5">
    <source>
        <dbReference type="ARBA" id="ARBA00022692"/>
    </source>
</evidence>
<protein>
    <submittedName>
        <fullName evidence="13">Uncharacterized protein</fullName>
    </submittedName>
</protein>
<name>A0AAV9S2Y2_9TELE</name>
<keyword evidence="14" id="KW-1185">Reference proteome</keyword>
<evidence type="ECO:0000256" key="4">
    <source>
        <dbReference type="ARBA" id="ARBA00022679"/>
    </source>
</evidence>
<dbReference type="PANTHER" id="PTHR31540">
    <property type="entry name" value="CENTROSOMAL PROTEIN OF 131 KDA"/>
    <property type="match status" value="1"/>
</dbReference>
<proteinExistence type="inferred from homology"/>
<keyword evidence="11" id="KW-0175">Coiled coil</keyword>
<feature type="region of interest" description="Disordered" evidence="12">
    <location>
        <begin position="323"/>
        <end position="346"/>
    </location>
</feature>
<dbReference type="GO" id="GO:0010824">
    <property type="term" value="P:regulation of centrosome duplication"/>
    <property type="evidence" value="ECO:0007669"/>
    <property type="project" value="TreeGrafter"/>
</dbReference>
<feature type="compositionally biased region" description="Polar residues" evidence="12">
    <location>
        <begin position="132"/>
        <end position="143"/>
    </location>
</feature>
<evidence type="ECO:0000256" key="3">
    <source>
        <dbReference type="ARBA" id="ARBA00022676"/>
    </source>
</evidence>
<evidence type="ECO:0000256" key="6">
    <source>
        <dbReference type="ARBA" id="ARBA00022968"/>
    </source>
</evidence>
<feature type="compositionally biased region" description="Low complexity" evidence="12">
    <location>
        <begin position="495"/>
        <end position="512"/>
    </location>
</feature>
<evidence type="ECO:0000256" key="7">
    <source>
        <dbReference type="ARBA" id="ARBA00022989"/>
    </source>
</evidence>
<feature type="region of interest" description="Disordered" evidence="12">
    <location>
        <begin position="1401"/>
        <end position="1423"/>
    </location>
</feature>
<dbReference type="Proteomes" id="UP001311232">
    <property type="component" value="Unassembled WGS sequence"/>
</dbReference>
<feature type="region of interest" description="Disordered" evidence="12">
    <location>
        <begin position="447"/>
        <end position="522"/>
    </location>
</feature>
<dbReference type="FunFam" id="3.90.1480.20:FF:000015">
    <property type="entry name" value="Lactosylceramide alpha-2,3-sialyltransferase"/>
    <property type="match status" value="1"/>
</dbReference>
<evidence type="ECO:0000256" key="12">
    <source>
        <dbReference type="SAM" id="MobiDB-lite"/>
    </source>
</evidence>
<keyword evidence="9" id="KW-0472">Membrane</keyword>
<keyword evidence="10" id="KW-0325">Glycoprotein</keyword>
<dbReference type="InterPro" id="IPR038578">
    <property type="entry name" value="GT29-like_sf"/>
</dbReference>
<feature type="compositionally biased region" description="Polar residues" evidence="12">
    <location>
        <begin position="42"/>
        <end position="52"/>
    </location>
</feature>
<sequence>MWSSSSRGETGFSTMHATRSPSSIPTGSPGDAPDLSLLGSRLSVSKRPSSASPGKHFSRSVSVFVAADGRGKRNALSYTNTGSCRSIKNLRRSNSTTQVNQPANLSLSQEHSEDYLTLFDGSSDGRKKLASLSKTSPERTTWNILDDQPRTFPPHSGSRSTGNMDSPTSLKKKEPGIPLAATFTANNRSNKGAVGNSVTTILHNNYSEKPLTPKSSNQKPSFNNILKATANDEVLLENGSVTKSQKNFCSSSSTSNNRSPVSAQRCSPVPPRRREVTEEEAERFIQQVNQAAVTIQRWYRRHTKRKQSHQVALEQILANKRKECEGRQEEDDHLEQQQRRGEERKRIREEKARLARLAAIQELQQKRAQQEVQQAAESELENLWQTGGAGRKKQPEISITSRSPTSPNNYSSPMSPTDTKAKNTDSNLNIAGDLGELGFRAISPALSSNKGSQCSQELQQRPAQRTAEEHHVSEVELENQRQTGAGGQKKLLRIPPTNNSLVSLSNNNPKSPTDTKTKNTDFNLNIVNDGSDLGFRAVSPVFSHHRGSQCSQRSVSVEDQRQVAQSKTTLNELLDTLKLLEQEPEKLSEPRCYRKEKYAWIDEDGDSLTTDNLERHGQLNHNPALPDRGALLSEAKLQSIMSFLDEMEKSEQERPRSVTSGSHREAVLSEEELLGVDHVSATAAEVSSSMMRIKLELEEKKRTVNMLQAALTQQRELTVRHVKETEKELSRNFQLQKEQYEATIQRHLAFIDQLINDKKALSEHCEGVVSELKQVDQKYTKKIAHMQQQHEMVWQILGPLCEEIKKLKDLMSATEKIRREKWIDEKTKKIKEITIKGLEPEVQKLISKHKQELKKLRTLHEAELLQADERAAQRYVRQCEELRQQLETEKEEQCQRERELAKQRYEKQLQEEELSLQQQRRRLYKEVADEKERLAELAARQRGELEELRLQLEENSSLASRALREEMDKSREEQERRHQMEMKILQERLDVEKQTWEENYKKKEEAWMLSRERELKEELRRERDKEIELAIWTLEEETSKDKEACERAADSRVKRLREKYDAELRELEHSERAAVEKVQELRKQQVEAEGELIRLQAVLRQKEQEIQDITQTKDKLAEERRSLAEVIRQEFADRLVMTEEENRRLKVEVSEVRARLRLEVERITHEKEEELAEVHQRVKSAISKKEETVNNLRKQYEAALKRADHLEALWEQQRKQLLDKKTFILLKKTVVKDHVGAFRQISSSLPADKEALLNRIASSSWGHPHGPAGGSQGPASTHSSLPRDACILKGMALKRRLLVAVGSVVCLLLIYMLCLNMQWSSFYLLDRNFPPVARRPISISKDSPPRWSNLSQQALTSTPPNPIGAKQTAALKTQPVTKPTNPAKNQILNALRSIFRAEDDKAKKSTRVPPVKPTKARGPTDPPFIGDSYMTENVPPQTNCPDGIQSRIKQSEFGGRFLEHIPVLQWAQHVTQEQHQRLKRYPGTHGWGGVDYNTLMDTLSVLNSSANWRMLDDWETRKNESECSRCAVVGNGGILKGSNKGKEIDSHHYVFRTNGAVIKGFEEDVGSRTTHYTFSTNTLMNSMRSYGDAGYHGPPVSTETRYVFLPDHDRDYLLMKAAAMHTLVGRGPEQGKDPTRYFGKDVSAAKLKMYHPDFIRYLRNRFLRSNILKGRYKSIYRPSTGAAMLLAALHTCDQVSAYGFMTPDYRNYSDHYYDKTYHGVAFYVNHDMRMEMVVWQQLHKAGLITLYMGQ</sequence>
<dbReference type="GO" id="GO:0005929">
    <property type="term" value="C:cilium"/>
    <property type="evidence" value="ECO:0007669"/>
    <property type="project" value="GOC"/>
</dbReference>
<comment type="caution">
    <text evidence="13">The sequence shown here is derived from an EMBL/GenBank/DDBJ whole genome shotgun (WGS) entry which is preliminary data.</text>
</comment>
<keyword evidence="5" id="KW-0812">Transmembrane</keyword>
<reference evidence="13 14" key="1">
    <citation type="submission" date="2021-06" db="EMBL/GenBank/DDBJ databases">
        <authorList>
            <person name="Palmer J.M."/>
        </authorList>
    </citation>
    <scope>NUCLEOTIDE SEQUENCE [LARGE SCALE GENOMIC DNA]</scope>
    <source>
        <strain evidence="13 14">MEX-2019</strain>
        <tissue evidence="13">Muscle</tissue>
    </source>
</reference>
<feature type="region of interest" description="Disordered" evidence="12">
    <location>
        <begin position="1340"/>
        <end position="1362"/>
    </location>
</feature>
<evidence type="ECO:0000256" key="1">
    <source>
        <dbReference type="ARBA" id="ARBA00004323"/>
    </source>
</evidence>
<feature type="compositionally biased region" description="Polar residues" evidence="12">
    <location>
        <begin position="1"/>
        <end position="26"/>
    </location>
</feature>
<feature type="compositionally biased region" description="Polar residues" evidence="12">
    <location>
        <begin position="397"/>
        <end position="429"/>
    </location>
</feature>
<keyword evidence="6" id="KW-0735">Signal-anchor</keyword>
<dbReference type="GO" id="GO:0008373">
    <property type="term" value="F:sialyltransferase activity"/>
    <property type="evidence" value="ECO:0007669"/>
    <property type="project" value="InterPro"/>
</dbReference>
<evidence type="ECO:0000256" key="10">
    <source>
        <dbReference type="ARBA" id="ARBA00023180"/>
    </source>
</evidence>
<accession>A0AAV9S2Y2</accession>